<evidence type="ECO:0000256" key="4">
    <source>
        <dbReference type="ARBA" id="ARBA00022553"/>
    </source>
</evidence>
<feature type="domain" description="HAMP" evidence="12">
    <location>
        <begin position="161"/>
        <end position="214"/>
    </location>
</feature>
<feature type="domain" description="Histidine kinase" evidence="11">
    <location>
        <begin position="222"/>
        <end position="436"/>
    </location>
</feature>
<dbReference type="SMART" id="SM00388">
    <property type="entry name" value="HisKA"/>
    <property type="match status" value="1"/>
</dbReference>
<dbReference type="InterPro" id="IPR003594">
    <property type="entry name" value="HATPase_dom"/>
</dbReference>
<keyword evidence="10" id="KW-0472">Membrane</keyword>
<evidence type="ECO:0000256" key="1">
    <source>
        <dbReference type="ARBA" id="ARBA00000085"/>
    </source>
</evidence>
<dbReference type="InterPro" id="IPR050428">
    <property type="entry name" value="TCS_sensor_his_kinase"/>
</dbReference>
<reference evidence="13 14" key="1">
    <citation type="submission" date="2020-03" db="EMBL/GenBank/DDBJ databases">
        <title>Genomic Encyclopedia of Type Strains, Phase IV (KMG-IV): sequencing the most valuable type-strain genomes for metagenomic binning, comparative biology and taxonomic classification.</title>
        <authorList>
            <person name="Goeker M."/>
        </authorList>
    </citation>
    <scope>NUCLEOTIDE SEQUENCE [LARGE SCALE GENOMIC DNA]</scope>
    <source>
        <strain evidence="13 14">DSM 103870</strain>
    </source>
</reference>
<evidence type="ECO:0000259" key="11">
    <source>
        <dbReference type="PROSITE" id="PS50109"/>
    </source>
</evidence>
<evidence type="ECO:0000256" key="5">
    <source>
        <dbReference type="ARBA" id="ARBA00022679"/>
    </source>
</evidence>
<dbReference type="InterPro" id="IPR004358">
    <property type="entry name" value="Sig_transdc_His_kin-like_C"/>
</dbReference>
<evidence type="ECO:0000256" key="3">
    <source>
        <dbReference type="ARBA" id="ARBA00012438"/>
    </source>
</evidence>
<evidence type="ECO:0000256" key="9">
    <source>
        <dbReference type="ARBA" id="ARBA00023012"/>
    </source>
</evidence>
<dbReference type="InterPro" id="IPR036097">
    <property type="entry name" value="HisK_dim/P_sf"/>
</dbReference>
<dbReference type="PANTHER" id="PTHR45436:SF8">
    <property type="entry name" value="HISTIDINE KINASE"/>
    <property type="match status" value="1"/>
</dbReference>
<dbReference type="PANTHER" id="PTHR45436">
    <property type="entry name" value="SENSOR HISTIDINE KINASE YKOH"/>
    <property type="match status" value="1"/>
</dbReference>
<evidence type="ECO:0000256" key="10">
    <source>
        <dbReference type="ARBA" id="ARBA00023136"/>
    </source>
</evidence>
<keyword evidence="14" id="KW-1185">Reference proteome</keyword>
<dbReference type="SUPFAM" id="SSF47384">
    <property type="entry name" value="Homodimeric domain of signal transducing histidine kinase"/>
    <property type="match status" value="1"/>
</dbReference>
<dbReference type="EMBL" id="JAASQI010000006">
    <property type="protein sequence ID" value="NIJ58752.1"/>
    <property type="molecule type" value="Genomic_DNA"/>
</dbReference>
<evidence type="ECO:0000313" key="13">
    <source>
        <dbReference type="EMBL" id="NIJ58752.1"/>
    </source>
</evidence>
<comment type="subcellular location">
    <subcellularLocation>
        <location evidence="2">Membrane</location>
    </subcellularLocation>
</comment>
<keyword evidence="5" id="KW-0808">Transferase</keyword>
<comment type="catalytic activity">
    <reaction evidence="1">
        <text>ATP + protein L-histidine = ADP + protein N-phospho-L-histidine.</text>
        <dbReference type="EC" id="2.7.13.3"/>
    </reaction>
</comment>
<keyword evidence="8" id="KW-1133">Transmembrane helix</keyword>
<accession>A0ABX0V197</accession>
<evidence type="ECO:0000256" key="7">
    <source>
        <dbReference type="ARBA" id="ARBA00022777"/>
    </source>
</evidence>
<dbReference type="SUPFAM" id="SSF55874">
    <property type="entry name" value="ATPase domain of HSP90 chaperone/DNA topoisomerase II/histidine kinase"/>
    <property type="match status" value="1"/>
</dbReference>
<comment type="caution">
    <text evidence="13">The sequence shown here is derived from an EMBL/GenBank/DDBJ whole genome shotgun (WGS) entry which is preliminary data.</text>
</comment>
<keyword evidence="4" id="KW-0597">Phosphoprotein</keyword>
<gene>
    <name evidence="13" type="ORF">FHS82_002607</name>
</gene>
<dbReference type="Pfam" id="PF02518">
    <property type="entry name" value="HATPase_c"/>
    <property type="match status" value="1"/>
</dbReference>
<dbReference type="SMART" id="SM00304">
    <property type="entry name" value="HAMP"/>
    <property type="match status" value="1"/>
</dbReference>
<dbReference type="PROSITE" id="PS50885">
    <property type="entry name" value="HAMP"/>
    <property type="match status" value="1"/>
</dbReference>
<dbReference type="EC" id="2.7.13.3" evidence="3"/>
<keyword evidence="6" id="KW-0812">Transmembrane</keyword>
<dbReference type="CDD" id="cd00082">
    <property type="entry name" value="HisKA"/>
    <property type="match status" value="1"/>
</dbReference>
<keyword evidence="7 13" id="KW-0418">Kinase</keyword>
<proteinExistence type="predicted"/>
<dbReference type="Gene3D" id="1.10.287.130">
    <property type="match status" value="1"/>
</dbReference>
<dbReference type="PRINTS" id="PR00344">
    <property type="entry name" value="BCTRLSENSOR"/>
</dbReference>
<dbReference type="PROSITE" id="PS50109">
    <property type="entry name" value="HIS_KIN"/>
    <property type="match status" value="1"/>
</dbReference>
<dbReference type="SMART" id="SM00387">
    <property type="entry name" value="HATPase_c"/>
    <property type="match status" value="1"/>
</dbReference>
<evidence type="ECO:0000259" key="12">
    <source>
        <dbReference type="PROSITE" id="PS50885"/>
    </source>
</evidence>
<evidence type="ECO:0000256" key="2">
    <source>
        <dbReference type="ARBA" id="ARBA00004370"/>
    </source>
</evidence>
<dbReference type="InterPro" id="IPR003661">
    <property type="entry name" value="HisK_dim/P_dom"/>
</dbReference>
<evidence type="ECO:0000256" key="8">
    <source>
        <dbReference type="ARBA" id="ARBA00022989"/>
    </source>
</evidence>
<dbReference type="RefSeq" id="WP_246225339.1">
    <property type="nucleotide sequence ID" value="NZ_JAASQI010000006.1"/>
</dbReference>
<dbReference type="Proteomes" id="UP001429580">
    <property type="component" value="Unassembled WGS sequence"/>
</dbReference>
<name>A0ABX0V197_9HYPH</name>
<organism evidence="13 14">
    <name type="scientific">Pseudochelatococcus lubricantis</name>
    <dbReference type="NCBI Taxonomy" id="1538102"/>
    <lineage>
        <taxon>Bacteria</taxon>
        <taxon>Pseudomonadati</taxon>
        <taxon>Pseudomonadota</taxon>
        <taxon>Alphaproteobacteria</taxon>
        <taxon>Hyphomicrobiales</taxon>
        <taxon>Chelatococcaceae</taxon>
        <taxon>Pseudochelatococcus</taxon>
    </lineage>
</organism>
<dbReference type="CDD" id="cd00075">
    <property type="entry name" value="HATPase"/>
    <property type="match status" value="1"/>
</dbReference>
<sequence length="441" mass="47277">MSFLALFGLTSVVLYTFIDIEVKDFLTEKVDDWVLREGRSLTKLNVQTIAARLDNRKNGEFDAERPMTLFNAAHERLAGSPIPFPMGYDGATTPFEFGADSGMPGVPFRGLTWTLPGGEILLVAESISEVKEFNEVLFGAMLLAGGCTALFGLAGAVLIGTGAVRHFDAVTQATRKIVAGDLSGRLPSQGVGGDTGRLIAVVNEMLDEIERLMREVKGVCDNIAHDLRTPLTRLLAGLDRARRRATNVEDYANSVDEAIVETQGILKTFAALLRISEVEDGARRAGFVPVDLAAIVADAIELYEPLAEEKEINLTSSIQESDPRPLPGDPSLLFEAVANLIDNALKFSPKGGNVEVHLERKGDLTRLRVTDDGPGIPEADRANVLRRFYRAEPSRHAPGNGLGLSLVAAIARLHGIKLDIAGGTGTTVTLEHNAASASSLG</sequence>
<evidence type="ECO:0000256" key="6">
    <source>
        <dbReference type="ARBA" id="ARBA00022692"/>
    </source>
</evidence>
<dbReference type="InterPro" id="IPR036890">
    <property type="entry name" value="HATPase_C_sf"/>
</dbReference>
<keyword evidence="9" id="KW-0902">Two-component regulatory system</keyword>
<evidence type="ECO:0000313" key="14">
    <source>
        <dbReference type="Proteomes" id="UP001429580"/>
    </source>
</evidence>
<protein>
    <recommendedName>
        <fullName evidence="3">histidine kinase</fullName>
        <ecNumber evidence="3">2.7.13.3</ecNumber>
    </recommendedName>
</protein>
<dbReference type="GO" id="GO:0016301">
    <property type="term" value="F:kinase activity"/>
    <property type="evidence" value="ECO:0007669"/>
    <property type="project" value="UniProtKB-KW"/>
</dbReference>
<dbReference type="InterPro" id="IPR005467">
    <property type="entry name" value="His_kinase_dom"/>
</dbReference>
<dbReference type="InterPro" id="IPR003660">
    <property type="entry name" value="HAMP_dom"/>
</dbReference>
<dbReference type="Gene3D" id="3.30.565.10">
    <property type="entry name" value="Histidine kinase-like ATPase, C-terminal domain"/>
    <property type="match status" value="1"/>
</dbReference>